<keyword evidence="1" id="KW-0472">Membrane</keyword>
<keyword evidence="3" id="KW-1185">Reference proteome</keyword>
<evidence type="ECO:0000256" key="1">
    <source>
        <dbReference type="SAM" id="Phobius"/>
    </source>
</evidence>
<feature type="transmembrane region" description="Helical" evidence="1">
    <location>
        <begin position="76"/>
        <end position="101"/>
    </location>
</feature>
<name>A0ABV6ZTZ0_9PROT</name>
<evidence type="ECO:0000313" key="3">
    <source>
        <dbReference type="Proteomes" id="UP001595379"/>
    </source>
</evidence>
<accession>A0ABV6ZTZ0</accession>
<dbReference type="EMBL" id="JBHRSV010000001">
    <property type="protein sequence ID" value="MFC2924873.1"/>
    <property type="molecule type" value="Genomic_DNA"/>
</dbReference>
<organism evidence="2 3">
    <name type="scientific">Hyphobacterium vulgare</name>
    <dbReference type="NCBI Taxonomy" id="1736751"/>
    <lineage>
        <taxon>Bacteria</taxon>
        <taxon>Pseudomonadati</taxon>
        <taxon>Pseudomonadota</taxon>
        <taxon>Alphaproteobacteria</taxon>
        <taxon>Maricaulales</taxon>
        <taxon>Maricaulaceae</taxon>
        <taxon>Hyphobacterium</taxon>
    </lineage>
</organism>
<keyword evidence="1" id="KW-1133">Transmembrane helix</keyword>
<protein>
    <recommendedName>
        <fullName evidence="4">DUF805 domain-containing protein</fullName>
    </recommendedName>
</protein>
<gene>
    <name evidence="2" type="ORF">ACFOOR_02005</name>
</gene>
<proteinExistence type="predicted"/>
<reference evidence="3" key="1">
    <citation type="journal article" date="2019" name="Int. J. Syst. Evol. Microbiol.">
        <title>The Global Catalogue of Microorganisms (GCM) 10K type strain sequencing project: providing services to taxonomists for standard genome sequencing and annotation.</title>
        <authorList>
            <consortium name="The Broad Institute Genomics Platform"/>
            <consortium name="The Broad Institute Genome Sequencing Center for Infectious Disease"/>
            <person name="Wu L."/>
            <person name="Ma J."/>
        </authorList>
    </citation>
    <scope>NUCLEOTIDE SEQUENCE [LARGE SCALE GENOMIC DNA]</scope>
    <source>
        <strain evidence="3">KCTC 52487</strain>
    </source>
</reference>
<sequence length="173" mass="19105">MNPVAWFVPGVRANGATYFFGLLVFLAAHAALTAVQLYTDIALPDGAGLIFLIVLLVLLVFVHINRLNDAGRSWTWIFLPIPLALLAFFIVVMIFGTMFFFQQLGVYAEANSLDAQTVMQDPALMQEFQTWIENSEADLGGLQLVAAWGSTGAFWAVILLFGLWFRGMPSREG</sequence>
<keyword evidence="1" id="KW-0812">Transmembrane</keyword>
<evidence type="ECO:0008006" key="4">
    <source>
        <dbReference type="Google" id="ProtNLM"/>
    </source>
</evidence>
<feature type="transmembrane region" description="Helical" evidence="1">
    <location>
        <begin position="145"/>
        <end position="165"/>
    </location>
</feature>
<feature type="transmembrane region" description="Helical" evidence="1">
    <location>
        <begin position="46"/>
        <end position="64"/>
    </location>
</feature>
<comment type="caution">
    <text evidence="2">The sequence shown here is derived from an EMBL/GenBank/DDBJ whole genome shotgun (WGS) entry which is preliminary data.</text>
</comment>
<evidence type="ECO:0000313" key="2">
    <source>
        <dbReference type="EMBL" id="MFC2924873.1"/>
    </source>
</evidence>
<dbReference type="RefSeq" id="WP_343163424.1">
    <property type="nucleotide sequence ID" value="NZ_JBHRSV010000001.1"/>
</dbReference>
<dbReference type="Proteomes" id="UP001595379">
    <property type="component" value="Unassembled WGS sequence"/>
</dbReference>